<evidence type="ECO:0000256" key="3">
    <source>
        <dbReference type="ARBA" id="ARBA00022475"/>
    </source>
</evidence>
<dbReference type="Pfam" id="PF00528">
    <property type="entry name" value="BPD_transp_1"/>
    <property type="match status" value="1"/>
</dbReference>
<dbReference type="SUPFAM" id="SSF161098">
    <property type="entry name" value="MetI-like"/>
    <property type="match status" value="1"/>
</dbReference>
<organism evidence="9">
    <name type="scientific">hydrothermal vent metagenome</name>
    <dbReference type="NCBI Taxonomy" id="652676"/>
    <lineage>
        <taxon>unclassified sequences</taxon>
        <taxon>metagenomes</taxon>
        <taxon>ecological metagenomes</taxon>
    </lineage>
</organism>
<dbReference type="AlphaFoldDB" id="A0A3B0VLK4"/>
<feature type="transmembrane region" description="Helical" evidence="7">
    <location>
        <begin position="186"/>
        <end position="204"/>
    </location>
</feature>
<dbReference type="Gene3D" id="1.10.3720.10">
    <property type="entry name" value="MetI-like"/>
    <property type="match status" value="1"/>
</dbReference>
<dbReference type="PROSITE" id="PS50928">
    <property type="entry name" value="ABC_TM1"/>
    <property type="match status" value="1"/>
</dbReference>
<keyword evidence="5 7" id="KW-1133">Transmembrane helix</keyword>
<dbReference type="EMBL" id="UOEU01000367">
    <property type="protein sequence ID" value="VAW32524.1"/>
    <property type="molecule type" value="Genomic_DNA"/>
</dbReference>
<reference evidence="9" key="1">
    <citation type="submission" date="2018-06" db="EMBL/GenBank/DDBJ databases">
        <authorList>
            <person name="Zhirakovskaya E."/>
        </authorList>
    </citation>
    <scope>NUCLEOTIDE SEQUENCE</scope>
</reference>
<accession>A0A3B0VLK4</accession>
<dbReference type="CDD" id="cd06261">
    <property type="entry name" value="TM_PBP2"/>
    <property type="match status" value="1"/>
</dbReference>
<feature type="transmembrane region" description="Helical" evidence="7">
    <location>
        <begin position="365"/>
        <end position="385"/>
    </location>
</feature>
<evidence type="ECO:0000259" key="8">
    <source>
        <dbReference type="PROSITE" id="PS50928"/>
    </source>
</evidence>
<proteinExistence type="predicted"/>
<feature type="transmembrane region" description="Helical" evidence="7">
    <location>
        <begin position="435"/>
        <end position="463"/>
    </location>
</feature>
<feature type="transmembrane region" description="Helical" evidence="7">
    <location>
        <begin position="541"/>
        <end position="562"/>
    </location>
</feature>
<feature type="transmembrane region" description="Helical" evidence="7">
    <location>
        <begin position="37"/>
        <end position="62"/>
    </location>
</feature>
<feature type="transmembrane region" description="Helical" evidence="7">
    <location>
        <begin position="216"/>
        <end position="238"/>
    </location>
</feature>
<dbReference type="InterPro" id="IPR035906">
    <property type="entry name" value="MetI-like_sf"/>
</dbReference>
<keyword evidence="3" id="KW-1003">Cell membrane</keyword>
<evidence type="ECO:0000256" key="1">
    <source>
        <dbReference type="ARBA" id="ARBA00004651"/>
    </source>
</evidence>
<evidence type="ECO:0000256" key="2">
    <source>
        <dbReference type="ARBA" id="ARBA00022448"/>
    </source>
</evidence>
<feature type="transmembrane region" description="Helical" evidence="7">
    <location>
        <begin position="291"/>
        <end position="310"/>
    </location>
</feature>
<gene>
    <name evidence="9" type="ORF">MNBD_CHLOROFLEXI01-75</name>
</gene>
<feature type="transmembrane region" description="Helical" evidence="7">
    <location>
        <begin position="330"/>
        <end position="353"/>
    </location>
</feature>
<feature type="transmembrane region" description="Helical" evidence="7">
    <location>
        <begin position="484"/>
        <end position="506"/>
    </location>
</feature>
<evidence type="ECO:0000256" key="4">
    <source>
        <dbReference type="ARBA" id="ARBA00022692"/>
    </source>
</evidence>
<dbReference type="PANTHER" id="PTHR30193">
    <property type="entry name" value="ABC TRANSPORTER PERMEASE PROTEIN"/>
    <property type="match status" value="1"/>
</dbReference>
<protein>
    <submittedName>
        <fullName evidence="9">N-Acetyl-D-glucosamine ABC transport system, permease protein 1</fullName>
    </submittedName>
</protein>
<keyword evidence="6 7" id="KW-0472">Membrane</keyword>
<feature type="transmembrane region" description="Helical" evidence="7">
    <location>
        <begin position="258"/>
        <end position="279"/>
    </location>
</feature>
<dbReference type="GO" id="GO:0005886">
    <property type="term" value="C:plasma membrane"/>
    <property type="evidence" value="ECO:0007669"/>
    <property type="project" value="UniProtKB-SubCell"/>
</dbReference>
<feature type="domain" description="ABC transmembrane type-1" evidence="8">
    <location>
        <begin position="327"/>
        <end position="562"/>
    </location>
</feature>
<keyword evidence="4 7" id="KW-0812">Transmembrane</keyword>
<feature type="transmembrane region" description="Helical" evidence="7">
    <location>
        <begin position="82"/>
        <end position="106"/>
    </location>
</feature>
<keyword evidence="2" id="KW-0813">Transport</keyword>
<dbReference type="PANTHER" id="PTHR30193:SF37">
    <property type="entry name" value="INNER MEMBRANE ABC TRANSPORTER PERMEASE PROTEIN YCJO"/>
    <property type="match status" value="1"/>
</dbReference>
<dbReference type="InterPro" id="IPR000515">
    <property type="entry name" value="MetI-like"/>
</dbReference>
<evidence type="ECO:0000313" key="9">
    <source>
        <dbReference type="EMBL" id="VAW32524.1"/>
    </source>
</evidence>
<sequence length="573" mass="62991">MSNTAIPSQSKPKTQATRTGLTIFSGRRGAKRRETMLAYLFLSPAIIIIGLFGLFPLVFSVYQSTRAGLNNVVGRPDGLGQYVRAIDNLAYVLAFWMALFFVIVTVRQINELLTTSRSKNENPWGWLLPGILSAVGIALLLRLMFVFMPGLLEVGERLIGFTAVERNELFPVFVGEAWTAPGVSSTFYMGILALILAGVTYTFLQQYTKPTLRDSFYTSKLTTAVLMIILATAITWFTTSEIQLAYVEALEEGESLAIWAQMVTISAGFVLLLLSWLVWRTAASRDSNLQTGLRFLAGIFLMIGGWVLIAELPVVIAEGNEDWWVSLRTTVFYVMGALPAELFLGLVLATLLYQDIKAKGMFRMIYFLPYITPAVGAAAVFKVLFSGNPNGTINTVLASLGFQPLGWLNEPSGINQLIGEALNFNIAEWAAGPSLALVVAIIFGIWKYTGYNVVFFLAGLGNISREYYEAASIDGAGRWAQFRYITLPLLSPITYFLTIFGVIGTFKAFNTIFVLRSRAALGTMDTSSLVIFDAFNRDTRIGYAAALGIILLIVILSATVLLDRVAKGRVFYG</sequence>
<name>A0A3B0VLK4_9ZZZZ</name>
<evidence type="ECO:0000256" key="5">
    <source>
        <dbReference type="ARBA" id="ARBA00022989"/>
    </source>
</evidence>
<dbReference type="InterPro" id="IPR051393">
    <property type="entry name" value="ABC_transporter_permease"/>
</dbReference>
<evidence type="ECO:0000256" key="7">
    <source>
        <dbReference type="SAM" id="Phobius"/>
    </source>
</evidence>
<comment type="subcellular location">
    <subcellularLocation>
        <location evidence="1">Cell membrane</location>
        <topology evidence="1">Multi-pass membrane protein</topology>
    </subcellularLocation>
</comment>
<evidence type="ECO:0000256" key="6">
    <source>
        <dbReference type="ARBA" id="ARBA00023136"/>
    </source>
</evidence>
<dbReference type="GO" id="GO:0055085">
    <property type="term" value="P:transmembrane transport"/>
    <property type="evidence" value="ECO:0007669"/>
    <property type="project" value="InterPro"/>
</dbReference>
<feature type="transmembrane region" description="Helical" evidence="7">
    <location>
        <begin position="126"/>
        <end position="148"/>
    </location>
</feature>